<organism evidence="1">
    <name type="scientific">marine sediment metagenome</name>
    <dbReference type="NCBI Taxonomy" id="412755"/>
    <lineage>
        <taxon>unclassified sequences</taxon>
        <taxon>metagenomes</taxon>
        <taxon>ecological metagenomes</taxon>
    </lineage>
</organism>
<name>A0A0F9CG09_9ZZZZ</name>
<protein>
    <submittedName>
        <fullName evidence="1">Uncharacterized protein</fullName>
    </submittedName>
</protein>
<gene>
    <name evidence="1" type="ORF">LCGC14_2329340</name>
</gene>
<accession>A0A0F9CG09</accession>
<dbReference type="AlphaFoldDB" id="A0A0F9CG09"/>
<proteinExistence type="predicted"/>
<evidence type="ECO:0000313" key="1">
    <source>
        <dbReference type="EMBL" id="KKL48059.1"/>
    </source>
</evidence>
<sequence length="67" mass="7377">MKEYTVINGDRKNITSDLNELTKMGWTPTHFAMGATEDVDTFGVLLERESRGSLAASKSLPTREGDS</sequence>
<comment type="caution">
    <text evidence="1">The sequence shown here is derived from an EMBL/GenBank/DDBJ whole genome shotgun (WGS) entry which is preliminary data.</text>
</comment>
<dbReference type="EMBL" id="LAZR01033443">
    <property type="protein sequence ID" value="KKL48059.1"/>
    <property type="molecule type" value="Genomic_DNA"/>
</dbReference>
<reference evidence="1" key="1">
    <citation type="journal article" date="2015" name="Nature">
        <title>Complex archaea that bridge the gap between prokaryotes and eukaryotes.</title>
        <authorList>
            <person name="Spang A."/>
            <person name="Saw J.H."/>
            <person name="Jorgensen S.L."/>
            <person name="Zaremba-Niedzwiedzka K."/>
            <person name="Martijn J."/>
            <person name="Lind A.E."/>
            <person name="van Eijk R."/>
            <person name="Schleper C."/>
            <person name="Guy L."/>
            <person name="Ettema T.J."/>
        </authorList>
    </citation>
    <scope>NUCLEOTIDE SEQUENCE</scope>
</reference>